<sequence>MKANSKYKSDATPIPRDKPLSYYKTLLQRHQSIKWASLIPVSAAHIIHSHKQFNIKRLSKSDASYIFGEILGNSYFIPNKNVDQMLKWMMHCWGQFKVTNLICKQAMPTPQINMGGTVSTSKADPKFPPTINNTVTPGTRISYYTSDQCFDEFEEVKYARIWTIVIENRHNQMAPFH</sequence>
<keyword evidence="2" id="KW-1185">Reference proteome</keyword>
<organism evidence="1 2">
    <name type="scientific">Echinococcus granulosus</name>
    <name type="common">Hydatid tapeworm</name>
    <dbReference type="NCBI Taxonomy" id="6210"/>
    <lineage>
        <taxon>Eukaryota</taxon>
        <taxon>Metazoa</taxon>
        <taxon>Spiralia</taxon>
        <taxon>Lophotrochozoa</taxon>
        <taxon>Platyhelminthes</taxon>
        <taxon>Cestoda</taxon>
        <taxon>Eucestoda</taxon>
        <taxon>Cyclophyllidea</taxon>
        <taxon>Taeniidae</taxon>
        <taxon>Echinococcus</taxon>
        <taxon>Echinococcus granulosus group</taxon>
    </lineage>
</organism>
<dbReference type="GeneID" id="36340284"/>
<gene>
    <name evidence="1" type="ORF">EGR_04569</name>
</gene>
<reference evidence="1 2" key="1">
    <citation type="journal article" date="2013" name="Nat. Genet.">
        <title>The genome of the hydatid tapeworm Echinococcus granulosus.</title>
        <authorList>
            <person name="Zheng H."/>
            <person name="Zhang W."/>
            <person name="Zhang L."/>
            <person name="Zhang Z."/>
            <person name="Li J."/>
            <person name="Lu G."/>
            <person name="Zhu Y."/>
            <person name="Wang Y."/>
            <person name="Huang Y."/>
            <person name="Liu J."/>
            <person name="Kang H."/>
            <person name="Chen J."/>
            <person name="Wang L."/>
            <person name="Chen A."/>
            <person name="Yu S."/>
            <person name="Gao Z."/>
            <person name="Jin L."/>
            <person name="Gu W."/>
            <person name="Wang Z."/>
            <person name="Zhao L."/>
            <person name="Shi B."/>
            <person name="Wen H."/>
            <person name="Lin R."/>
            <person name="Jones M.K."/>
            <person name="Brejova B."/>
            <person name="Vinar T."/>
            <person name="Zhao G."/>
            <person name="McManus D.P."/>
            <person name="Chen Z."/>
            <person name="Zhou Y."/>
            <person name="Wang S."/>
        </authorList>
    </citation>
    <scope>NUCLEOTIDE SEQUENCE [LARGE SCALE GENOMIC DNA]</scope>
</reference>
<name>W6UGC6_ECHGR</name>
<dbReference type="EMBL" id="APAU02000029">
    <property type="protein sequence ID" value="EUB60550.1"/>
    <property type="molecule type" value="Genomic_DNA"/>
</dbReference>
<dbReference type="CTD" id="36340284"/>
<dbReference type="KEGG" id="egl:EGR_04569"/>
<protein>
    <submittedName>
        <fullName evidence="1">Uncharacterized protein</fullName>
    </submittedName>
</protein>
<comment type="caution">
    <text evidence="1">The sequence shown here is derived from an EMBL/GenBank/DDBJ whole genome shotgun (WGS) entry which is preliminary data.</text>
</comment>
<dbReference type="AlphaFoldDB" id="W6UGC6"/>
<dbReference type="Proteomes" id="UP000019149">
    <property type="component" value="Unassembled WGS sequence"/>
</dbReference>
<evidence type="ECO:0000313" key="1">
    <source>
        <dbReference type="EMBL" id="EUB60550.1"/>
    </source>
</evidence>
<accession>W6UGC6</accession>
<proteinExistence type="predicted"/>
<evidence type="ECO:0000313" key="2">
    <source>
        <dbReference type="Proteomes" id="UP000019149"/>
    </source>
</evidence>
<dbReference type="RefSeq" id="XP_024351746.1">
    <property type="nucleotide sequence ID" value="XM_024493818.1"/>
</dbReference>